<evidence type="ECO:0000313" key="6">
    <source>
        <dbReference type="Proteomes" id="UP000638313"/>
    </source>
</evidence>
<dbReference type="PROSITE" id="PS00211">
    <property type="entry name" value="ABC_TRANSPORTER_1"/>
    <property type="match status" value="1"/>
</dbReference>
<gene>
    <name evidence="5" type="ORF">GCM10010218_64910</name>
</gene>
<dbReference type="InterPro" id="IPR003593">
    <property type="entry name" value="AAA+_ATPase"/>
</dbReference>
<sequence length="323" mass="34479">MMWGFLSMEEDTYRAASTAAGGPALAARGLGVRFRSGWALEACDFTLPTGRVTALVGPNGAGKSTLFHLATGLLRPTAGEIRVFGADPVTEEARRRVAFLAQDKPLYPRFTVAETLRFGRELNRSGWDMESAERIVRSGNIPLDVRVGTLSQGQCTRIALALAFGKQPDLLLLDEPLADLDPLVRREVMGLVMAEVADRGITVVMSSHIVAELENICDHLLLLKDGAVRLAGDAQQLCDEHTLLTGHVDGSTPHGLPRAVPAGAVVDSAVTGRQITALVRYTGPVGDRERWVGEPPTLEELLLGHLRSQVPAAGDAPEKAGAA</sequence>
<dbReference type="Proteomes" id="UP000638313">
    <property type="component" value="Unassembled WGS sequence"/>
</dbReference>
<evidence type="ECO:0000256" key="2">
    <source>
        <dbReference type="ARBA" id="ARBA00022741"/>
    </source>
</evidence>
<reference evidence="5" key="2">
    <citation type="submission" date="2020-09" db="EMBL/GenBank/DDBJ databases">
        <authorList>
            <person name="Sun Q."/>
            <person name="Ohkuma M."/>
        </authorList>
    </citation>
    <scope>NUCLEOTIDE SEQUENCE</scope>
    <source>
        <strain evidence="5">JCM 4059</strain>
    </source>
</reference>
<dbReference type="Pfam" id="PF00005">
    <property type="entry name" value="ABC_tran"/>
    <property type="match status" value="1"/>
</dbReference>
<reference evidence="5" key="1">
    <citation type="journal article" date="2014" name="Int. J. Syst. Evol. Microbiol.">
        <title>Complete genome sequence of Corynebacterium casei LMG S-19264T (=DSM 44701T), isolated from a smear-ripened cheese.</title>
        <authorList>
            <consortium name="US DOE Joint Genome Institute (JGI-PGF)"/>
            <person name="Walter F."/>
            <person name="Albersmeier A."/>
            <person name="Kalinowski J."/>
            <person name="Ruckert C."/>
        </authorList>
    </citation>
    <scope>NUCLEOTIDE SEQUENCE</scope>
    <source>
        <strain evidence="5">JCM 4059</strain>
    </source>
</reference>
<dbReference type="InterPro" id="IPR017871">
    <property type="entry name" value="ABC_transporter-like_CS"/>
</dbReference>
<dbReference type="PANTHER" id="PTHR42939">
    <property type="entry name" value="ABC TRANSPORTER ATP-BINDING PROTEIN ALBC-RELATED"/>
    <property type="match status" value="1"/>
</dbReference>
<protein>
    <submittedName>
        <fullName evidence="5">ABC transporter ATP-binding protein</fullName>
    </submittedName>
</protein>
<feature type="domain" description="ABC transporter" evidence="4">
    <location>
        <begin position="25"/>
        <end position="250"/>
    </location>
</feature>
<dbReference type="PROSITE" id="PS50893">
    <property type="entry name" value="ABC_TRANSPORTER_2"/>
    <property type="match status" value="1"/>
</dbReference>
<keyword evidence="2" id="KW-0547">Nucleotide-binding</keyword>
<name>A0A919B9W5_9ACTN</name>
<evidence type="ECO:0000256" key="3">
    <source>
        <dbReference type="ARBA" id="ARBA00022840"/>
    </source>
</evidence>
<dbReference type="GO" id="GO:0005524">
    <property type="term" value="F:ATP binding"/>
    <property type="evidence" value="ECO:0007669"/>
    <property type="project" value="UniProtKB-KW"/>
</dbReference>
<dbReference type="SMART" id="SM00382">
    <property type="entry name" value="AAA"/>
    <property type="match status" value="1"/>
</dbReference>
<comment type="caution">
    <text evidence="5">The sequence shown here is derived from an EMBL/GenBank/DDBJ whole genome shotgun (WGS) entry which is preliminary data.</text>
</comment>
<keyword evidence="3 5" id="KW-0067">ATP-binding</keyword>
<evidence type="ECO:0000256" key="1">
    <source>
        <dbReference type="ARBA" id="ARBA00022448"/>
    </source>
</evidence>
<dbReference type="SUPFAM" id="SSF52540">
    <property type="entry name" value="P-loop containing nucleoside triphosphate hydrolases"/>
    <property type="match status" value="1"/>
</dbReference>
<dbReference type="CDD" id="cd03230">
    <property type="entry name" value="ABC_DR_subfamily_A"/>
    <property type="match status" value="1"/>
</dbReference>
<organism evidence="5 6">
    <name type="scientific">Streptomyces mashuensis</name>
    <dbReference type="NCBI Taxonomy" id="33904"/>
    <lineage>
        <taxon>Bacteria</taxon>
        <taxon>Bacillati</taxon>
        <taxon>Actinomycetota</taxon>
        <taxon>Actinomycetes</taxon>
        <taxon>Kitasatosporales</taxon>
        <taxon>Streptomycetaceae</taxon>
        <taxon>Streptomyces</taxon>
    </lineage>
</organism>
<proteinExistence type="predicted"/>
<dbReference type="AlphaFoldDB" id="A0A919B9W5"/>
<dbReference type="Gene3D" id="3.40.50.300">
    <property type="entry name" value="P-loop containing nucleotide triphosphate hydrolases"/>
    <property type="match status" value="1"/>
</dbReference>
<dbReference type="InterPro" id="IPR027417">
    <property type="entry name" value="P-loop_NTPase"/>
</dbReference>
<dbReference type="EMBL" id="BNBD01000029">
    <property type="protein sequence ID" value="GHF74902.1"/>
    <property type="molecule type" value="Genomic_DNA"/>
</dbReference>
<dbReference type="InterPro" id="IPR003439">
    <property type="entry name" value="ABC_transporter-like_ATP-bd"/>
</dbReference>
<dbReference type="PANTHER" id="PTHR42939:SF1">
    <property type="entry name" value="ABC TRANSPORTER ATP-BINDING PROTEIN ALBC-RELATED"/>
    <property type="match status" value="1"/>
</dbReference>
<dbReference type="GO" id="GO:0016887">
    <property type="term" value="F:ATP hydrolysis activity"/>
    <property type="evidence" value="ECO:0007669"/>
    <property type="project" value="InterPro"/>
</dbReference>
<keyword evidence="1" id="KW-0813">Transport</keyword>
<evidence type="ECO:0000259" key="4">
    <source>
        <dbReference type="PROSITE" id="PS50893"/>
    </source>
</evidence>
<keyword evidence="6" id="KW-1185">Reference proteome</keyword>
<accession>A0A919B9W5</accession>
<dbReference type="InterPro" id="IPR051782">
    <property type="entry name" value="ABC_Transporter_VariousFunc"/>
</dbReference>
<evidence type="ECO:0000313" key="5">
    <source>
        <dbReference type="EMBL" id="GHF74902.1"/>
    </source>
</evidence>